<keyword evidence="2" id="KW-1185">Reference proteome</keyword>
<reference evidence="1 2" key="1">
    <citation type="submission" date="2016-12" db="EMBL/GenBank/DDBJ databases">
        <authorList>
            <person name="Song W.-J."/>
            <person name="Kurnit D.M."/>
        </authorList>
    </citation>
    <scope>NUCLEOTIDE SEQUENCE [LARGE SCALE GENOMIC DNA]</scope>
    <source>
        <strain evidence="1 2">175</strain>
    </source>
</reference>
<proteinExistence type="predicted"/>
<dbReference type="RefSeq" id="WP_085213601.1">
    <property type="nucleotide sequence ID" value="NZ_FXAM01000001.1"/>
</dbReference>
<evidence type="ECO:0000313" key="2">
    <source>
        <dbReference type="Proteomes" id="UP000192923"/>
    </source>
</evidence>
<dbReference type="EMBL" id="FXAM01000001">
    <property type="protein sequence ID" value="SMF95400.1"/>
    <property type="molecule type" value="Genomic_DNA"/>
</dbReference>
<sequence>MGTRLSKPRAAGYMLMEVLVSLVIFSIGILGVSAMQVVSLRADSAAKYRTDASILANLLIGRMWADDRTPAVLQANYQGSDGSGGPGYLQWVGEIGAANGIYLPRVAEVPPEVKVEPRDGNLPPNSAKSLVTVTVYWLMPGDDNDAKHRHSYVATAEIK</sequence>
<dbReference type="STRING" id="1760988.SAMN02949497_2763"/>
<dbReference type="Proteomes" id="UP000192923">
    <property type="component" value="Unassembled WGS sequence"/>
</dbReference>
<protein>
    <submittedName>
        <fullName evidence="1">Type IV pilus assembly protein PilV</fullName>
    </submittedName>
</protein>
<name>A0A1Y6CYU8_9GAMM</name>
<evidence type="ECO:0000313" key="1">
    <source>
        <dbReference type="EMBL" id="SMF95400.1"/>
    </source>
</evidence>
<dbReference type="OrthoDB" id="193195at2"/>
<accession>A0A1Y6CYU8</accession>
<dbReference type="AlphaFoldDB" id="A0A1Y6CYU8"/>
<gene>
    <name evidence="1" type="ORF">SAMN02949497_2763</name>
</gene>
<organism evidence="1 2">
    <name type="scientific">Methylomagnum ishizawai</name>
    <dbReference type="NCBI Taxonomy" id="1760988"/>
    <lineage>
        <taxon>Bacteria</taxon>
        <taxon>Pseudomonadati</taxon>
        <taxon>Pseudomonadota</taxon>
        <taxon>Gammaproteobacteria</taxon>
        <taxon>Methylococcales</taxon>
        <taxon>Methylococcaceae</taxon>
        <taxon>Methylomagnum</taxon>
    </lineage>
</organism>